<feature type="compositionally biased region" description="Polar residues" evidence="7">
    <location>
        <begin position="120"/>
        <end position="131"/>
    </location>
</feature>
<evidence type="ECO:0000256" key="1">
    <source>
        <dbReference type="ARBA" id="ARBA00004180"/>
    </source>
</evidence>
<evidence type="ECO:0000256" key="4">
    <source>
        <dbReference type="ARBA" id="ARBA00023176"/>
    </source>
</evidence>
<dbReference type="PANTHER" id="PTHR10639:SF7">
    <property type="entry name" value="CLATHRIN LIGHT CHAIN"/>
    <property type="match status" value="1"/>
</dbReference>
<dbReference type="GO" id="GO:0030132">
    <property type="term" value="C:clathrin coat of coated pit"/>
    <property type="evidence" value="ECO:0007669"/>
    <property type="project" value="InterPro"/>
</dbReference>
<dbReference type="OrthoDB" id="5512at2759"/>
<keyword evidence="5 6" id="KW-0968">Cytoplasmic vesicle</keyword>
<keyword evidence="4 6" id="KW-0168">Coated pit</keyword>
<comment type="similarity">
    <text evidence="2 6">Belongs to the clathrin light chain family.</text>
</comment>
<comment type="subcellular location">
    <subcellularLocation>
        <location evidence="1 6">Cytoplasmic vesicle membrane</location>
        <topology evidence="1 6">Peripheral membrane protein</topology>
        <orientation evidence="1 6">Cytoplasmic side</orientation>
    </subcellularLocation>
    <subcellularLocation>
        <location evidence="6">Membrane</location>
        <location evidence="6">Coated pit</location>
        <topology evidence="6">Peripheral membrane protein</topology>
        <orientation evidence="6">Cytoplasmic side</orientation>
    </subcellularLocation>
    <text evidence="6">Cytoplasmic face of coated pits and vesicles.</text>
</comment>
<evidence type="ECO:0000256" key="3">
    <source>
        <dbReference type="ARBA" id="ARBA00023136"/>
    </source>
</evidence>
<dbReference type="EMBL" id="JAACJK010000163">
    <property type="protein sequence ID" value="KAF5326025.1"/>
    <property type="molecule type" value="Genomic_DNA"/>
</dbReference>
<evidence type="ECO:0000313" key="9">
    <source>
        <dbReference type="Proteomes" id="UP000541558"/>
    </source>
</evidence>
<sequence>MSDFLSREADILGGEFGSSHSGGGAGDEIDFDAAASQFPDISLGGDIPEIGPQSGPGNGSSGFSFDDFDEPQGNENVKVTGDDELEKFESQFPELEAPQSQPPSQAPTYTATFAPRPQPSAFSSTPILTQQIPEEEPEVIREWREKQRAEIEAREAKAKNRRQDIISQAERSIDEFYEEYAKKKERNIGENKDHEAEFLQKQTDSLASGTTWERICDLIELQNSQSKTLARTGGTTDLTRFKEVLLRLKREGDAAPGAGGY</sequence>
<proteinExistence type="inferred from homology"/>
<evidence type="ECO:0000313" key="8">
    <source>
        <dbReference type="EMBL" id="KAF5326025.1"/>
    </source>
</evidence>
<dbReference type="GO" id="GO:0005198">
    <property type="term" value="F:structural molecule activity"/>
    <property type="evidence" value="ECO:0007669"/>
    <property type="project" value="InterPro"/>
</dbReference>
<name>A0A8H5BMP4_9AGAR</name>
<dbReference type="PANTHER" id="PTHR10639">
    <property type="entry name" value="CLATHRIN LIGHT CHAIN"/>
    <property type="match status" value="1"/>
</dbReference>
<feature type="compositionally biased region" description="Basic and acidic residues" evidence="7">
    <location>
        <begin position="1"/>
        <end position="10"/>
    </location>
</feature>
<dbReference type="GO" id="GO:0072583">
    <property type="term" value="P:clathrin-dependent endocytosis"/>
    <property type="evidence" value="ECO:0007669"/>
    <property type="project" value="TreeGrafter"/>
</dbReference>
<comment type="caution">
    <text evidence="8">The sequence shown here is derived from an EMBL/GenBank/DDBJ whole genome shotgun (WGS) entry which is preliminary data.</text>
</comment>
<feature type="compositionally biased region" description="Gly residues" evidence="7">
    <location>
        <begin position="14"/>
        <end position="26"/>
    </location>
</feature>
<organism evidence="8 9">
    <name type="scientific">Ephemerocybe angulata</name>
    <dbReference type="NCBI Taxonomy" id="980116"/>
    <lineage>
        <taxon>Eukaryota</taxon>
        <taxon>Fungi</taxon>
        <taxon>Dikarya</taxon>
        <taxon>Basidiomycota</taxon>
        <taxon>Agaricomycotina</taxon>
        <taxon>Agaricomycetes</taxon>
        <taxon>Agaricomycetidae</taxon>
        <taxon>Agaricales</taxon>
        <taxon>Agaricineae</taxon>
        <taxon>Psathyrellaceae</taxon>
        <taxon>Ephemerocybe</taxon>
    </lineage>
</organism>
<reference evidence="8 9" key="1">
    <citation type="journal article" date="2020" name="ISME J.">
        <title>Uncovering the hidden diversity of litter-decomposition mechanisms in mushroom-forming fungi.</title>
        <authorList>
            <person name="Floudas D."/>
            <person name="Bentzer J."/>
            <person name="Ahren D."/>
            <person name="Johansson T."/>
            <person name="Persson P."/>
            <person name="Tunlid A."/>
        </authorList>
    </citation>
    <scope>NUCLEOTIDE SEQUENCE [LARGE SCALE GENOMIC DNA]</scope>
    <source>
        <strain evidence="8 9">CBS 175.51</strain>
    </source>
</reference>
<feature type="region of interest" description="Disordered" evidence="7">
    <location>
        <begin position="1"/>
        <end position="137"/>
    </location>
</feature>
<keyword evidence="3 6" id="KW-0472">Membrane</keyword>
<evidence type="ECO:0000256" key="2">
    <source>
        <dbReference type="ARBA" id="ARBA00005263"/>
    </source>
</evidence>
<dbReference type="GO" id="GO:0032050">
    <property type="term" value="F:clathrin heavy chain binding"/>
    <property type="evidence" value="ECO:0007669"/>
    <property type="project" value="TreeGrafter"/>
</dbReference>
<dbReference type="GO" id="GO:0030130">
    <property type="term" value="C:clathrin coat of trans-Golgi network vesicle"/>
    <property type="evidence" value="ECO:0007669"/>
    <property type="project" value="InterPro"/>
</dbReference>
<gene>
    <name evidence="8" type="ORF">D9611_000262</name>
</gene>
<dbReference type="GO" id="GO:0006886">
    <property type="term" value="P:intracellular protein transport"/>
    <property type="evidence" value="ECO:0007669"/>
    <property type="project" value="InterPro"/>
</dbReference>
<evidence type="ECO:0000256" key="6">
    <source>
        <dbReference type="RuleBase" id="RU363137"/>
    </source>
</evidence>
<keyword evidence="9" id="KW-1185">Reference proteome</keyword>
<dbReference type="Proteomes" id="UP000541558">
    <property type="component" value="Unassembled WGS sequence"/>
</dbReference>
<accession>A0A8H5BMP4</accession>
<protein>
    <recommendedName>
        <fullName evidence="6">Clathrin light chain</fullName>
    </recommendedName>
</protein>
<dbReference type="InterPro" id="IPR000996">
    <property type="entry name" value="Clathrin_L-chain"/>
</dbReference>
<dbReference type="AlphaFoldDB" id="A0A8H5BMP4"/>
<evidence type="ECO:0000256" key="5">
    <source>
        <dbReference type="ARBA" id="ARBA00023329"/>
    </source>
</evidence>
<evidence type="ECO:0000256" key="7">
    <source>
        <dbReference type="SAM" id="MobiDB-lite"/>
    </source>
</evidence>
<comment type="function">
    <text evidence="6">Clathrin is the major protein of the polyhedral coat of coated pits and vesicles.</text>
</comment>
<dbReference type="Pfam" id="PF01086">
    <property type="entry name" value="Clathrin_lg_ch"/>
    <property type="match status" value="1"/>
</dbReference>